<dbReference type="Pfam" id="PF20167">
    <property type="entry name" value="Transposase_32"/>
    <property type="match status" value="1"/>
</dbReference>
<feature type="region of interest" description="Disordered" evidence="1">
    <location>
        <begin position="338"/>
        <end position="378"/>
    </location>
</feature>
<proteinExistence type="predicted"/>
<dbReference type="EMBL" id="JASCZI010000681">
    <property type="protein sequence ID" value="MED6112959.1"/>
    <property type="molecule type" value="Genomic_DNA"/>
</dbReference>
<protein>
    <recommendedName>
        <fullName evidence="2">Putative plant transposon protein domain-containing protein</fullName>
    </recommendedName>
</protein>
<dbReference type="Proteomes" id="UP001341840">
    <property type="component" value="Unassembled WGS sequence"/>
</dbReference>
<organism evidence="3 4">
    <name type="scientific">Stylosanthes scabra</name>
    <dbReference type="NCBI Taxonomy" id="79078"/>
    <lineage>
        <taxon>Eukaryota</taxon>
        <taxon>Viridiplantae</taxon>
        <taxon>Streptophyta</taxon>
        <taxon>Embryophyta</taxon>
        <taxon>Tracheophyta</taxon>
        <taxon>Spermatophyta</taxon>
        <taxon>Magnoliopsida</taxon>
        <taxon>eudicotyledons</taxon>
        <taxon>Gunneridae</taxon>
        <taxon>Pentapetalae</taxon>
        <taxon>rosids</taxon>
        <taxon>fabids</taxon>
        <taxon>Fabales</taxon>
        <taxon>Fabaceae</taxon>
        <taxon>Papilionoideae</taxon>
        <taxon>50 kb inversion clade</taxon>
        <taxon>dalbergioids sensu lato</taxon>
        <taxon>Dalbergieae</taxon>
        <taxon>Pterocarpus clade</taxon>
        <taxon>Stylosanthes</taxon>
    </lineage>
</organism>
<feature type="region of interest" description="Disordered" evidence="1">
    <location>
        <begin position="217"/>
        <end position="249"/>
    </location>
</feature>
<gene>
    <name evidence="3" type="ORF">PIB30_066563</name>
</gene>
<feature type="domain" description="Putative plant transposon protein" evidence="2">
    <location>
        <begin position="248"/>
        <end position="314"/>
    </location>
</feature>
<keyword evidence="4" id="KW-1185">Reference proteome</keyword>
<accession>A0ABU6QLV5</accession>
<evidence type="ECO:0000313" key="4">
    <source>
        <dbReference type="Proteomes" id="UP001341840"/>
    </source>
</evidence>
<sequence>MADRKRKGKVVSSSSQVPKFKTLYHEAHYKSKLSARKVLPELIIQVDESILDPVAFKFNKGSGRGLLSRFKLLATSCNIKRVLKLRKDPIPNAASYHERKANNDYRLEHVLEDLCIVGADWVRQKDGRPHYLRRANVEPMTKGWDVLIHSIIIGENINVEETISDQIYKFVYKTDVSSNLPFPSIIAAHCVDANIPAIADDTLIPQEPPILGIAMTRTRETRVRNPRQARQEAPPQQQPQPQAHDKRSILPTTNCSELTVERAVLIHSIIIGENINVEEIISDQIYKFVYKTDVSSSLPFPSIIAALCADAKIPTITDDTLIPQEPLILGIAMTRTREARARNPRQARQEAPPQQQPPQEQPQPQVHHQQDFPPNFYTHFDASMSQIYRRLDQQ</sequence>
<evidence type="ECO:0000313" key="3">
    <source>
        <dbReference type="EMBL" id="MED6112959.1"/>
    </source>
</evidence>
<reference evidence="3 4" key="1">
    <citation type="journal article" date="2023" name="Plants (Basel)">
        <title>Bridging the Gap: Combining Genomics and Transcriptomics Approaches to Understand Stylosanthes scabra, an Orphan Legume from the Brazilian Caatinga.</title>
        <authorList>
            <person name="Ferreira-Neto J.R.C."/>
            <person name="da Silva M.D."/>
            <person name="Binneck E."/>
            <person name="de Melo N.F."/>
            <person name="da Silva R.H."/>
            <person name="de Melo A.L.T.M."/>
            <person name="Pandolfi V."/>
            <person name="Bustamante F.O."/>
            <person name="Brasileiro-Vidal A.C."/>
            <person name="Benko-Iseppon A.M."/>
        </authorList>
    </citation>
    <scope>NUCLEOTIDE SEQUENCE [LARGE SCALE GENOMIC DNA]</scope>
    <source>
        <tissue evidence="3">Leaves</tissue>
    </source>
</reference>
<evidence type="ECO:0000256" key="1">
    <source>
        <dbReference type="SAM" id="MobiDB-lite"/>
    </source>
</evidence>
<feature type="compositionally biased region" description="Low complexity" evidence="1">
    <location>
        <begin position="226"/>
        <end position="242"/>
    </location>
</feature>
<name>A0ABU6QLV5_9FABA</name>
<feature type="compositionally biased region" description="Low complexity" evidence="1">
    <location>
        <begin position="344"/>
        <end position="353"/>
    </location>
</feature>
<dbReference type="InterPro" id="IPR046796">
    <property type="entry name" value="Transposase_32_dom"/>
</dbReference>
<evidence type="ECO:0000259" key="2">
    <source>
        <dbReference type="Pfam" id="PF20167"/>
    </source>
</evidence>
<comment type="caution">
    <text evidence="3">The sequence shown here is derived from an EMBL/GenBank/DDBJ whole genome shotgun (WGS) entry which is preliminary data.</text>
</comment>